<feature type="region of interest" description="Disordered" evidence="1">
    <location>
        <begin position="221"/>
        <end position="245"/>
    </location>
</feature>
<organism evidence="2 3">
    <name type="scientific">Fusarium xylarioides</name>
    <dbReference type="NCBI Taxonomy" id="221167"/>
    <lineage>
        <taxon>Eukaryota</taxon>
        <taxon>Fungi</taxon>
        <taxon>Dikarya</taxon>
        <taxon>Ascomycota</taxon>
        <taxon>Pezizomycotina</taxon>
        <taxon>Sordariomycetes</taxon>
        <taxon>Hypocreomycetidae</taxon>
        <taxon>Hypocreales</taxon>
        <taxon>Nectriaceae</taxon>
        <taxon>Fusarium</taxon>
        <taxon>Fusarium fujikuroi species complex</taxon>
    </lineage>
</organism>
<feature type="region of interest" description="Disordered" evidence="1">
    <location>
        <begin position="583"/>
        <end position="625"/>
    </location>
</feature>
<dbReference type="Proteomes" id="UP000750502">
    <property type="component" value="Unassembled WGS sequence"/>
</dbReference>
<sequence>MDPLSITSAAVALAATVYRCAIEVKKIVGTIADAADTLSDLTEEAQLIQGALQGVEDALQYNQEAISRYKVEEVFSIAVKGCRATLACIKQEFELLFNRRDWKARFMVLWKEDDMKKLLGRLDRKRESISLLLQLLSLSSGREVQALVAKKQTTLSVAKQDITALMPTYWTCRDTILDSLDKETVDSIYADWENLESKLSTTEFDFDYELINTRAYHRALSQAQAKRKPELPSRDLGTPGQEPKAGIIEPVEDLIDLSYEPSQQGVSMSSHMLSMSYMDLAGLQFMPRTVDEGPDSPEGFDSCQTTEPPDMIESDLSPESKDKGSRDRTPTMRRWIQIKNKDAVTGIKQDESQQGAGLTGTTPVTTDTFRTKATKPQTPFVVEYFEGGKILKVPTVRVRLAPSKRKIVITKAHPEVSETSRVDRASHSASDEPLDDSPRAPNIGHFSLEKGLSDLEAKHGPGRRRRTSPRRSARISDETRQNRIRTRVPNKKKPNDPKYQSYDSGYTQDDDVRPRNRNLGHPKGKQRQSSQSADSTEVNPGTPPNTNNPRLLKTVKDAIQRLISPELNLKRELYAKREAAQRGRRITGGEGFRYMGLDKASKKGEPKRKQALHRPSRTDDSNEDR</sequence>
<feature type="compositionally biased region" description="Basic and acidic residues" evidence="1">
    <location>
        <begin position="616"/>
        <end position="625"/>
    </location>
</feature>
<name>A0A9P7HV72_9HYPO</name>
<keyword evidence="3" id="KW-1185">Reference proteome</keyword>
<feature type="compositionally biased region" description="Basic and acidic residues" evidence="1">
    <location>
        <begin position="599"/>
        <end position="608"/>
    </location>
</feature>
<feature type="region of interest" description="Disordered" evidence="1">
    <location>
        <begin position="411"/>
        <end position="551"/>
    </location>
</feature>
<evidence type="ECO:0000313" key="3">
    <source>
        <dbReference type="Proteomes" id="UP000750502"/>
    </source>
</evidence>
<proteinExistence type="predicted"/>
<reference evidence="2" key="2">
    <citation type="submission" date="2020-10" db="EMBL/GenBank/DDBJ databases">
        <authorList>
            <person name="Peck L.D."/>
            <person name="Nowell R.W."/>
            <person name="Flood J."/>
            <person name="Ryan M.J."/>
            <person name="Barraclough T.G."/>
        </authorList>
    </citation>
    <scope>NUCLEOTIDE SEQUENCE</scope>
    <source>
        <strain evidence="2">IMI 127659i</strain>
    </source>
</reference>
<feature type="compositionally biased region" description="Basic residues" evidence="1">
    <location>
        <begin position="482"/>
        <end position="492"/>
    </location>
</feature>
<comment type="caution">
    <text evidence="2">The sequence shown here is derived from an EMBL/GenBank/DDBJ whole genome shotgun (WGS) entry which is preliminary data.</text>
</comment>
<evidence type="ECO:0000313" key="2">
    <source>
        <dbReference type="EMBL" id="KAG5762503.1"/>
    </source>
</evidence>
<evidence type="ECO:0000256" key="1">
    <source>
        <dbReference type="SAM" id="MobiDB-lite"/>
    </source>
</evidence>
<feature type="region of interest" description="Disordered" evidence="1">
    <location>
        <begin position="287"/>
        <end position="330"/>
    </location>
</feature>
<dbReference type="OrthoDB" id="5365701at2759"/>
<evidence type="ECO:0008006" key="4">
    <source>
        <dbReference type="Google" id="ProtNLM"/>
    </source>
</evidence>
<feature type="compositionally biased region" description="Basic and acidic residues" evidence="1">
    <location>
        <begin position="412"/>
        <end position="430"/>
    </location>
</feature>
<feature type="compositionally biased region" description="Basic and acidic residues" evidence="1">
    <location>
        <begin position="318"/>
        <end position="330"/>
    </location>
</feature>
<feature type="compositionally biased region" description="Basic and acidic residues" evidence="1">
    <location>
        <begin position="447"/>
        <end position="459"/>
    </location>
</feature>
<gene>
    <name evidence="2" type="ORF">H9Q72_009405</name>
</gene>
<feature type="compositionally biased region" description="Polar residues" evidence="1">
    <location>
        <begin position="527"/>
        <end position="538"/>
    </location>
</feature>
<dbReference type="EMBL" id="JADFTT010000371">
    <property type="protein sequence ID" value="KAG5762503.1"/>
    <property type="molecule type" value="Genomic_DNA"/>
</dbReference>
<feature type="compositionally biased region" description="Basic residues" evidence="1">
    <location>
        <begin position="460"/>
        <end position="473"/>
    </location>
</feature>
<feature type="compositionally biased region" description="Basic residues" evidence="1">
    <location>
        <begin position="515"/>
        <end position="526"/>
    </location>
</feature>
<accession>A0A9P7HV72</accession>
<dbReference type="AlphaFoldDB" id="A0A9P7HV72"/>
<reference evidence="2" key="1">
    <citation type="journal article" date="2020" name="bioRxiv">
        <title>Historical genomics reveals the evolutionary mechanisms behind multiple outbreaks of the host-specific coffee wilt pathogen Fusarium xylarioides.</title>
        <authorList>
            <person name="Peck D."/>
            <person name="Nowell R.W."/>
            <person name="Flood J."/>
            <person name="Ryan M.J."/>
            <person name="Barraclough T.G."/>
        </authorList>
    </citation>
    <scope>NUCLEOTIDE SEQUENCE</scope>
    <source>
        <strain evidence="2">IMI 127659i</strain>
    </source>
</reference>
<protein>
    <recommendedName>
        <fullName evidence="4">Fungal N-terminal domain-containing protein</fullName>
    </recommendedName>
</protein>